<accession>A0A068SE96</accession>
<evidence type="ECO:0000313" key="1">
    <source>
        <dbReference type="EMBL" id="CDH60594.1"/>
    </source>
</evidence>
<reference evidence="1" key="1">
    <citation type="submission" date="2013-08" db="EMBL/GenBank/DDBJ databases">
        <title>Gene expansion shapes genome architecture in the human pathogen Lichtheimia corymbifera: an evolutionary genomics analysis in the ancient terrestrial Mucorales (Mucoromycotina).</title>
        <authorList>
            <person name="Schwartze V.U."/>
            <person name="Winter S."/>
            <person name="Shelest E."/>
            <person name="Marcet-Houben M."/>
            <person name="Horn F."/>
            <person name="Wehner S."/>
            <person name="Hoffmann K."/>
            <person name="Riege K."/>
            <person name="Sammeth M."/>
            <person name="Nowrousian M."/>
            <person name="Valiante V."/>
            <person name="Linde J."/>
            <person name="Jacobsen I.D."/>
            <person name="Marz M."/>
            <person name="Brakhage A.A."/>
            <person name="Gabaldon T."/>
            <person name="Bocker S."/>
            <person name="Voigt K."/>
        </authorList>
    </citation>
    <scope>NUCLEOTIDE SEQUENCE [LARGE SCALE GENOMIC DNA]</scope>
    <source>
        <strain evidence="1">FSU 9682</strain>
    </source>
</reference>
<gene>
    <name evidence="1" type="ORF">LCOR_11376.1</name>
</gene>
<dbReference type="AlphaFoldDB" id="A0A068SE96"/>
<name>A0A068SE96_9FUNG</name>
<dbReference type="Proteomes" id="UP000027586">
    <property type="component" value="Unassembled WGS sequence"/>
</dbReference>
<organism evidence="1 2">
    <name type="scientific">Lichtheimia corymbifera JMRC:FSU:9682</name>
    <dbReference type="NCBI Taxonomy" id="1263082"/>
    <lineage>
        <taxon>Eukaryota</taxon>
        <taxon>Fungi</taxon>
        <taxon>Fungi incertae sedis</taxon>
        <taxon>Mucoromycota</taxon>
        <taxon>Mucoromycotina</taxon>
        <taxon>Mucoromycetes</taxon>
        <taxon>Mucorales</taxon>
        <taxon>Lichtheimiaceae</taxon>
        <taxon>Lichtheimia</taxon>
    </lineage>
</organism>
<sequence>MMNRVDGACCVMNLECMCVNVTCGVLLWDRCGRCDTLACHLVLGEGSWMYWYLKYDSEPFICNYDLNYDLQAADDVQPNYQVLVTPHYAPGFISYGQGDPIIARLMFLTWCRTLILLHACIDEYLDPEGAMPGTLQFCQWSLARFIERQGTVGQLADLFTDAKNNAKTLLTQTANGRRESSTRRALAGMGPVPGQGLQQYMQANGSTLQTRTQRFGFAQGQPGSQERLLQCRQLERQRYPELRRLPSFMRYQVNPGDQEWRNYFLPMPQGTNIVQSLLARIAIENAPPLPGLSRAQSKAVSVLPAPAGWAQGSRGWLYDTNATLQALSEWGQRTRQHALADPARHALCDNARERMRQVNLLPTSQDVAVVNMYNNAIINVRRNGRAHFSVYTGENQTQQRGGEALMIGTAYGIGRWCLDYDPTV</sequence>
<proteinExistence type="predicted"/>
<evidence type="ECO:0000313" key="2">
    <source>
        <dbReference type="Proteomes" id="UP000027586"/>
    </source>
</evidence>
<dbReference type="VEuPathDB" id="FungiDB:LCOR_11376.1"/>
<dbReference type="EMBL" id="CBTN010000098">
    <property type="protein sequence ID" value="CDH60594.1"/>
    <property type="molecule type" value="Genomic_DNA"/>
</dbReference>
<keyword evidence="2" id="KW-1185">Reference proteome</keyword>
<protein>
    <submittedName>
        <fullName evidence="1">Uncharacterized protein</fullName>
    </submittedName>
</protein>
<comment type="caution">
    <text evidence="1">The sequence shown here is derived from an EMBL/GenBank/DDBJ whole genome shotgun (WGS) entry which is preliminary data.</text>
</comment>